<comment type="caution">
    <text evidence="2">The sequence shown here is derived from an EMBL/GenBank/DDBJ whole genome shotgun (WGS) entry which is preliminary data.</text>
</comment>
<sequence>MDLTKQYNNVANDFLANHDIGENSNRLNREHFYSHIDFLTPGTKLLDLACGDGTDLVYYKSLGAEIYGLDASELLIDAAHQKLPGEKIEVGLFEQIPYEDDFFDAVLSKYAIMTSSDMRPVFKEIHRVLKPGGTMLYLVTHPFRQFFEKKDQSADYFEQTIVDSLILNGSLTVQEPSHTMGEFLNDFLFTNFDVQAYDEKWDPAAEQIDGKRYPGYFILKAKKRS</sequence>
<evidence type="ECO:0000313" key="3">
    <source>
        <dbReference type="Proteomes" id="UP000316253"/>
    </source>
</evidence>
<organism evidence="2 3">
    <name type="scientific">Candidatus Berkelbacteria bacterium Gr01-1014_85</name>
    <dbReference type="NCBI Taxonomy" id="2017150"/>
    <lineage>
        <taxon>Bacteria</taxon>
        <taxon>Candidatus Berkelbacteria</taxon>
    </lineage>
</organism>
<dbReference type="PANTHER" id="PTHR43861:SF1">
    <property type="entry name" value="TRANS-ACONITATE 2-METHYLTRANSFERASE"/>
    <property type="match status" value="1"/>
</dbReference>
<dbReference type="SUPFAM" id="SSF53335">
    <property type="entry name" value="S-adenosyl-L-methionine-dependent methyltransferases"/>
    <property type="match status" value="1"/>
</dbReference>
<dbReference type="Proteomes" id="UP000316253">
    <property type="component" value="Unassembled WGS sequence"/>
</dbReference>
<protein>
    <submittedName>
        <fullName evidence="2">Ubiquinone/menaquinone biosynthesis methyltransferase</fullName>
    </submittedName>
</protein>
<reference evidence="2 3" key="1">
    <citation type="submission" date="2017-08" db="EMBL/GenBank/DDBJ databases">
        <title>Mechanisms for carbon and nitrogen cycling indicate functional differentiation within the Candidate Phyla Radiation.</title>
        <authorList>
            <person name="Danczak R.E."/>
            <person name="Johnston M.D."/>
            <person name="Kenah C."/>
            <person name="Slattery M."/>
            <person name="Wrighton K.C."/>
            <person name="Wilkins M.J."/>
        </authorList>
    </citation>
    <scope>NUCLEOTIDE SEQUENCE [LARGE SCALE GENOMIC DNA]</scope>
    <source>
        <strain evidence="2">Gr01-1014_85</strain>
    </source>
</reference>
<dbReference type="CDD" id="cd02440">
    <property type="entry name" value="AdoMet_MTases"/>
    <property type="match status" value="1"/>
</dbReference>
<feature type="domain" description="Methyltransferase type 11" evidence="1">
    <location>
        <begin position="46"/>
        <end position="136"/>
    </location>
</feature>
<evidence type="ECO:0000259" key="1">
    <source>
        <dbReference type="Pfam" id="PF08241"/>
    </source>
</evidence>
<dbReference type="Gene3D" id="3.40.50.150">
    <property type="entry name" value="Vaccinia Virus protein VP39"/>
    <property type="match status" value="1"/>
</dbReference>
<dbReference type="InterPro" id="IPR013216">
    <property type="entry name" value="Methyltransf_11"/>
</dbReference>
<gene>
    <name evidence="2" type="ORF">CEO22_532</name>
</gene>
<accession>A0A554JA92</accession>
<proteinExistence type="predicted"/>
<dbReference type="GO" id="GO:0032259">
    <property type="term" value="P:methylation"/>
    <property type="evidence" value="ECO:0007669"/>
    <property type="project" value="UniProtKB-KW"/>
</dbReference>
<dbReference type="InterPro" id="IPR029063">
    <property type="entry name" value="SAM-dependent_MTases_sf"/>
</dbReference>
<dbReference type="EMBL" id="VMFD01000051">
    <property type="protein sequence ID" value="TSC65278.1"/>
    <property type="molecule type" value="Genomic_DNA"/>
</dbReference>
<evidence type="ECO:0000313" key="2">
    <source>
        <dbReference type="EMBL" id="TSC65278.1"/>
    </source>
</evidence>
<dbReference type="PANTHER" id="PTHR43861">
    <property type="entry name" value="TRANS-ACONITATE 2-METHYLTRANSFERASE-RELATED"/>
    <property type="match status" value="1"/>
</dbReference>
<keyword evidence="2" id="KW-0830">Ubiquinone</keyword>
<dbReference type="GO" id="GO:0008757">
    <property type="term" value="F:S-adenosylmethionine-dependent methyltransferase activity"/>
    <property type="evidence" value="ECO:0007669"/>
    <property type="project" value="InterPro"/>
</dbReference>
<keyword evidence="2" id="KW-0808">Transferase</keyword>
<dbReference type="Pfam" id="PF08241">
    <property type="entry name" value="Methyltransf_11"/>
    <property type="match status" value="1"/>
</dbReference>
<keyword evidence="2" id="KW-0489">Methyltransferase</keyword>
<name>A0A554JA92_9BACT</name>
<dbReference type="AlphaFoldDB" id="A0A554JA92"/>